<dbReference type="RefSeq" id="WP_167272700.1">
    <property type="nucleotide sequence ID" value="NZ_JAASQJ010000003.1"/>
</dbReference>
<reference evidence="2 3" key="1">
    <citation type="submission" date="2020-03" db="EMBL/GenBank/DDBJ databases">
        <title>Genomic Encyclopedia of Type Strains, Phase IV (KMG-IV): sequencing the most valuable type-strain genomes for metagenomic binning, comparative biology and taxonomic classification.</title>
        <authorList>
            <person name="Goeker M."/>
        </authorList>
    </citation>
    <scope>NUCLEOTIDE SEQUENCE [LARGE SCALE GENOMIC DNA]</scope>
    <source>
        <strain evidence="2 3">DSM 102865</strain>
    </source>
</reference>
<sequence>MKITFKAFIFQFALLFALQANADDKETKNAKSFEWVIFPSKDGKLRVNINNHKRERMLVLIKCQEGETVHKNYVGRTRVKTAINYDLSELKDGDYKVLIYIGDNVEIKDFHIGPVATFLPRHLTVY</sequence>
<dbReference type="EMBL" id="JAASQJ010000003">
    <property type="protein sequence ID" value="NIJ54470.1"/>
    <property type="molecule type" value="Genomic_DNA"/>
</dbReference>
<accession>A0ABX0US61</accession>
<feature type="signal peptide" evidence="1">
    <location>
        <begin position="1"/>
        <end position="22"/>
    </location>
</feature>
<gene>
    <name evidence="2" type="ORF">FHS68_003652</name>
</gene>
<keyword evidence="3" id="KW-1185">Reference proteome</keyword>
<proteinExistence type="predicted"/>
<evidence type="ECO:0000313" key="2">
    <source>
        <dbReference type="EMBL" id="NIJ54470.1"/>
    </source>
</evidence>
<dbReference type="Proteomes" id="UP001179181">
    <property type="component" value="Unassembled WGS sequence"/>
</dbReference>
<evidence type="ECO:0000256" key="1">
    <source>
        <dbReference type="SAM" id="SignalP"/>
    </source>
</evidence>
<name>A0ABX0US61_9BACT</name>
<protein>
    <submittedName>
        <fullName evidence="2">Uncharacterized protein</fullName>
    </submittedName>
</protein>
<evidence type="ECO:0000313" key="3">
    <source>
        <dbReference type="Proteomes" id="UP001179181"/>
    </source>
</evidence>
<organism evidence="2 3">
    <name type="scientific">Dyadobacter arcticus</name>
    <dbReference type="NCBI Taxonomy" id="1078754"/>
    <lineage>
        <taxon>Bacteria</taxon>
        <taxon>Pseudomonadati</taxon>
        <taxon>Bacteroidota</taxon>
        <taxon>Cytophagia</taxon>
        <taxon>Cytophagales</taxon>
        <taxon>Spirosomataceae</taxon>
        <taxon>Dyadobacter</taxon>
    </lineage>
</organism>
<comment type="caution">
    <text evidence="2">The sequence shown here is derived from an EMBL/GenBank/DDBJ whole genome shotgun (WGS) entry which is preliminary data.</text>
</comment>
<feature type="chain" id="PRO_5045106625" evidence="1">
    <location>
        <begin position="23"/>
        <end position="126"/>
    </location>
</feature>
<keyword evidence="1" id="KW-0732">Signal</keyword>